<dbReference type="SUPFAM" id="SSF103481">
    <property type="entry name" value="Multidrug resistance efflux transporter EmrE"/>
    <property type="match status" value="2"/>
</dbReference>
<feature type="transmembrane region" description="Helical" evidence="1">
    <location>
        <begin position="139"/>
        <end position="157"/>
    </location>
</feature>
<accession>A0A381W5T4</accession>
<sequence>MTGSPRSQLRVALRVVRWWVVERRMVVGRSVALGATALLAAGPSIVKISDLPEARFVLWRLVLAAVFYGLISMASGDRPSRSELRHALWGGLVFAVNLVFFVAAMRRTSAANAVVIGALQPVVLLGLAGPLFGERPRRALYGWSLLAIGGVAVAMYGSEGDGVATRFGDLLALVGMLLFCLYYVVSKRARTEVGSVSYQLGLTVVAALVMVPVALVSGHGVAPPSGGDWWPVALMALIPGTGHLLINYAHAHVPLALMGLINLLFVALVPFYAWWLVGEALGGLQAVGVGLVIATLAMVVARPVEQSVPTG</sequence>
<keyword evidence="1" id="KW-0472">Membrane</keyword>
<dbReference type="InterPro" id="IPR000620">
    <property type="entry name" value="EamA_dom"/>
</dbReference>
<feature type="transmembrane region" description="Helical" evidence="1">
    <location>
        <begin position="163"/>
        <end position="184"/>
    </location>
</feature>
<dbReference type="GO" id="GO:0016020">
    <property type="term" value="C:membrane"/>
    <property type="evidence" value="ECO:0007669"/>
    <property type="project" value="InterPro"/>
</dbReference>
<dbReference type="EMBL" id="UINC01010739">
    <property type="protein sequence ID" value="SVA47671.1"/>
    <property type="molecule type" value="Genomic_DNA"/>
</dbReference>
<feature type="transmembrane region" description="Helical" evidence="1">
    <location>
        <begin position="111"/>
        <end position="132"/>
    </location>
</feature>
<feature type="domain" description="EamA" evidence="2">
    <location>
        <begin position="167"/>
        <end position="300"/>
    </location>
</feature>
<feature type="domain" description="EamA" evidence="2">
    <location>
        <begin position="31"/>
        <end position="154"/>
    </location>
</feature>
<feature type="transmembrane region" description="Helical" evidence="1">
    <location>
        <begin position="255"/>
        <end position="275"/>
    </location>
</feature>
<evidence type="ECO:0000259" key="2">
    <source>
        <dbReference type="Pfam" id="PF00892"/>
    </source>
</evidence>
<feature type="transmembrane region" description="Helical" evidence="1">
    <location>
        <begin position="87"/>
        <end position="105"/>
    </location>
</feature>
<dbReference type="PANTHER" id="PTHR22911:SF102">
    <property type="entry name" value="MEMBRANE PROTEIN"/>
    <property type="match status" value="1"/>
</dbReference>
<keyword evidence="1" id="KW-0812">Transmembrane</keyword>
<evidence type="ECO:0000256" key="1">
    <source>
        <dbReference type="SAM" id="Phobius"/>
    </source>
</evidence>
<gene>
    <name evidence="3" type="ORF">METZ01_LOCUS100525</name>
</gene>
<feature type="transmembrane region" description="Helical" evidence="1">
    <location>
        <begin position="57"/>
        <end position="75"/>
    </location>
</feature>
<feature type="transmembrane region" description="Helical" evidence="1">
    <location>
        <begin position="281"/>
        <end position="301"/>
    </location>
</feature>
<dbReference type="InterPro" id="IPR037185">
    <property type="entry name" value="EmrE-like"/>
</dbReference>
<feature type="transmembrane region" description="Helical" evidence="1">
    <location>
        <begin position="196"/>
        <end position="217"/>
    </location>
</feature>
<feature type="transmembrane region" description="Helical" evidence="1">
    <location>
        <begin position="229"/>
        <end position="248"/>
    </location>
</feature>
<name>A0A381W5T4_9ZZZZ</name>
<evidence type="ECO:0000313" key="3">
    <source>
        <dbReference type="EMBL" id="SVA47671.1"/>
    </source>
</evidence>
<proteinExistence type="predicted"/>
<keyword evidence="1" id="KW-1133">Transmembrane helix</keyword>
<feature type="transmembrane region" description="Helical" evidence="1">
    <location>
        <begin position="26"/>
        <end position="45"/>
    </location>
</feature>
<dbReference type="Pfam" id="PF00892">
    <property type="entry name" value="EamA"/>
    <property type="match status" value="2"/>
</dbReference>
<protein>
    <recommendedName>
        <fullName evidence="2">EamA domain-containing protein</fullName>
    </recommendedName>
</protein>
<organism evidence="3">
    <name type="scientific">marine metagenome</name>
    <dbReference type="NCBI Taxonomy" id="408172"/>
    <lineage>
        <taxon>unclassified sequences</taxon>
        <taxon>metagenomes</taxon>
        <taxon>ecological metagenomes</taxon>
    </lineage>
</organism>
<reference evidence="3" key="1">
    <citation type="submission" date="2018-05" db="EMBL/GenBank/DDBJ databases">
        <authorList>
            <person name="Lanie J.A."/>
            <person name="Ng W.-L."/>
            <person name="Kazmierczak K.M."/>
            <person name="Andrzejewski T.M."/>
            <person name="Davidsen T.M."/>
            <person name="Wayne K.J."/>
            <person name="Tettelin H."/>
            <person name="Glass J.I."/>
            <person name="Rusch D."/>
            <person name="Podicherti R."/>
            <person name="Tsui H.-C.T."/>
            <person name="Winkler M.E."/>
        </authorList>
    </citation>
    <scope>NUCLEOTIDE SEQUENCE</scope>
</reference>
<dbReference type="PANTHER" id="PTHR22911">
    <property type="entry name" value="ACYL-MALONYL CONDENSING ENZYME-RELATED"/>
    <property type="match status" value="1"/>
</dbReference>
<dbReference type="AlphaFoldDB" id="A0A381W5T4"/>